<evidence type="ECO:0000313" key="2">
    <source>
        <dbReference type="Proteomes" id="UP000001312"/>
    </source>
</evidence>
<keyword evidence="2" id="KW-1185">Reference proteome</keyword>
<name>A7EAW5_SCLS1</name>
<evidence type="ECO:0000313" key="1">
    <source>
        <dbReference type="EMBL" id="EDN99593.1"/>
    </source>
</evidence>
<dbReference type="HOGENOM" id="CLU_2470440_0_0_1"/>
<dbReference type="Proteomes" id="UP000001312">
    <property type="component" value="Unassembled WGS sequence"/>
</dbReference>
<proteinExistence type="predicted"/>
<sequence length="88" mass="10051">MYMPVRKWAAEFVSQFDQFSGSKHFVEYCGMRRDESRRACANRFITIAPQLMAQSLSLFLVKSVKLTAKGSGSGEYRKSFRSQNPKSS</sequence>
<protein>
    <submittedName>
        <fullName evidence="1">Uncharacterized protein</fullName>
    </submittedName>
</protein>
<dbReference type="RefSeq" id="XP_001596231.1">
    <property type="nucleotide sequence ID" value="XM_001596181.1"/>
</dbReference>
<dbReference type="InParanoid" id="A7EAW5"/>
<accession>A7EAW5</accession>
<organism evidence="1 2">
    <name type="scientific">Sclerotinia sclerotiorum (strain ATCC 18683 / 1980 / Ss-1)</name>
    <name type="common">White mold</name>
    <name type="synonym">Whetzelinia sclerotiorum</name>
    <dbReference type="NCBI Taxonomy" id="665079"/>
    <lineage>
        <taxon>Eukaryota</taxon>
        <taxon>Fungi</taxon>
        <taxon>Dikarya</taxon>
        <taxon>Ascomycota</taxon>
        <taxon>Pezizomycotina</taxon>
        <taxon>Leotiomycetes</taxon>
        <taxon>Helotiales</taxon>
        <taxon>Sclerotiniaceae</taxon>
        <taxon>Sclerotinia</taxon>
    </lineage>
</organism>
<reference evidence="2" key="1">
    <citation type="journal article" date="2011" name="PLoS Genet.">
        <title>Genomic analysis of the necrotrophic fungal pathogens Sclerotinia sclerotiorum and Botrytis cinerea.</title>
        <authorList>
            <person name="Amselem J."/>
            <person name="Cuomo C.A."/>
            <person name="van Kan J.A."/>
            <person name="Viaud M."/>
            <person name="Benito E.P."/>
            <person name="Couloux A."/>
            <person name="Coutinho P.M."/>
            <person name="de Vries R.P."/>
            <person name="Dyer P.S."/>
            <person name="Fillinger S."/>
            <person name="Fournier E."/>
            <person name="Gout L."/>
            <person name="Hahn M."/>
            <person name="Kohn L."/>
            <person name="Lapalu N."/>
            <person name="Plummer K.M."/>
            <person name="Pradier J.M."/>
            <person name="Quevillon E."/>
            <person name="Sharon A."/>
            <person name="Simon A."/>
            <person name="ten Have A."/>
            <person name="Tudzynski B."/>
            <person name="Tudzynski P."/>
            <person name="Wincker P."/>
            <person name="Andrew M."/>
            <person name="Anthouard V."/>
            <person name="Beever R.E."/>
            <person name="Beffa R."/>
            <person name="Benoit I."/>
            <person name="Bouzid O."/>
            <person name="Brault B."/>
            <person name="Chen Z."/>
            <person name="Choquer M."/>
            <person name="Collemare J."/>
            <person name="Cotton P."/>
            <person name="Danchin E.G."/>
            <person name="Da Silva C."/>
            <person name="Gautier A."/>
            <person name="Giraud C."/>
            <person name="Giraud T."/>
            <person name="Gonzalez C."/>
            <person name="Grossetete S."/>
            <person name="Guldener U."/>
            <person name="Henrissat B."/>
            <person name="Howlett B.J."/>
            <person name="Kodira C."/>
            <person name="Kretschmer M."/>
            <person name="Lappartient A."/>
            <person name="Leroch M."/>
            <person name="Levis C."/>
            <person name="Mauceli E."/>
            <person name="Neuveglise C."/>
            <person name="Oeser B."/>
            <person name="Pearson M."/>
            <person name="Poulain J."/>
            <person name="Poussereau N."/>
            <person name="Quesneville H."/>
            <person name="Rascle C."/>
            <person name="Schumacher J."/>
            <person name="Segurens B."/>
            <person name="Sexton A."/>
            <person name="Silva E."/>
            <person name="Sirven C."/>
            <person name="Soanes D.M."/>
            <person name="Talbot N.J."/>
            <person name="Templeton M."/>
            <person name="Yandava C."/>
            <person name="Yarden O."/>
            <person name="Zeng Q."/>
            <person name="Rollins J.A."/>
            <person name="Lebrun M.H."/>
            <person name="Dickman M."/>
        </authorList>
    </citation>
    <scope>NUCLEOTIDE SEQUENCE [LARGE SCALE GENOMIC DNA]</scope>
    <source>
        <strain evidence="2">ATCC 18683 / 1980 / Ss-1</strain>
    </source>
</reference>
<dbReference type="GeneID" id="5492527"/>
<dbReference type="AlphaFoldDB" id="A7EAW5"/>
<dbReference type="EMBL" id="CH476623">
    <property type="protein sequence ID" value="EDN99593.1"/>
    <property type="molecule type" value="Genomic_DNA"/>
</dbReference>
<dbReference type="KEGG" id="ssl:SS1G_02449"/>
<gene>
    <name evidence="1" type="ORF">SS1G_02449</name>
</gene>